<reference evidence="4 5" key="1">
    <citation type="journal article" date="2019" name="Int. J. Syst. Evol. Microbiol.">
        <title>The Global Catalogue of Microorganisms (GCM) 10K type strain sequencing project: providing services to taxonomists for standard genome sequencing and annotation.</title>
        <authorList>
            <consortium name="The Broad Institute Genomics Platform"/>
            <consortium name="The Broad Institute Genome Sequencing Center for Infectious Disease"/>
            <person name="Wu L."/>
            <person name="Ma J."/>
        </authorList>
    </citation>
    <scope>NUCLEOTIDE SEQUENCE [LARGE SCALE GENOMIC DNA]</scope>
    <source>
        <strain evidence="4 5">JCM 6307</strain>
    </source>
</reference>
<dbReference type="PANTHER" id="PTHR38589">
    <property type="entry name" value="BLR0621 PROTEIN"/>
    <property type="match status" value="1"/>
</dbReference>
<feature type="active site" description="Nucleophile" evidence="1">
    <location>
        <position position="229"/>
    </location>
</feature>
<dbReference type="Proteomes" id="UP001501358">
    <property type="component" value="Unassembled WGS sequence"/>
</dbReference>
<proteinExistence type="predicted"/>
<dbReference type="PANTHER" id="PTHR38589:SF1">
    <property type="entry name" value="BLR0621 PROTEIN"/>
    <property type="match status" value="1"/>
</dbReference>
<dbReference type="PROSITE" id="PS52029">
    <property type="entry name" value="LD_TPASE"/>
    <property type="match status" value="1"/>
</dbReference>
<keyword evidence="5" id="KW-1185">Reference proteome</keyword>
<evidence type="ECO:0000256" key="2">
    <source>
        <dbReference type="SAM" id="MobiDB-lite"/>
    </source>
</evidence>
<feature type="active site" description="Proton donor/acceptor" evidence="1">
    <location>
        <position position="219"/>
    </location>
</feature>
<accession>A0ABN3KZP3</accession>
<dbReference type="InterPro" id="IPR005490">
    <property type="entry name" value="LD_TPept_cat_dom"/>
</dbReference>
<feature type="domain" description="L,D-TPase catalytic" evidence="3">
    <location>
        <begin position="96"/>
        <end position="254"/>
    </location>
</feature>
<keyword evidence="4" id="KW-0449">Lipoprotein</keyword>
<evidence type="ECO:0000256" key="1">
    <source>
        <dbReference type="PROSITE-ProRule" id="PRU01373"/>
    </source>
</evidence>
<sequence>MVRVETERVRGRARVRGRSAAAVAAAALLALLAGCGGDGGAGNGRGGSGARPAPSAADPSPPRSSPRAPEGIPGVGERLRPRIPGDSRQVLAVYGEDAGSARSTAVLFTRADDGTWRRARTMDAHNGKRGWTTDHHEGDRRSPVGVFTLSDAGGVLPDPGTRLPYTRSDAFTAPRHWAKSHWHDFDLVVAIDYNRVRGTSPLDPTRPLGQGKGGGIWLHLDHGSGTSGCVSLSKASMEYLLRTLDPEANPVVVMGDRARLAA</sequence>
<evidence type="ECO:0000313" key="5">
    <source>
        <dbReference type="Proteomes" id="UP001501358"/>
    </source>
</evidence>
<keyword evidence="1" id="KW-0573">Peptidoglycan synthesis</keyword>
<organism evidence="4 5">
    <name type="scientific">Streptomyces thermolineatus</name>
    <dbReference type="NCBI Taxonomy" id="44033"/>
    <lineage>
        <taxon>Bacteria</taxon>
        <taxon>Bacillati</taxon>
        <taxon>Actinomycetota</taxon>
        <taxon>Actinomycetes</taxon>
        <taxon>Kitasatosporales</taxon>
        <taxon>Streptomycetaceae</taxon>
        <taxon>Streptomyces</taxon>
    </lineage>
</organism>
<gene>
    <name evidence="4" type="ORF">GCM10010406_06870</name>
</gene>
<evidence type="ECO:0000259" key="3">
    <source>
        <dbReference type="PROSITE" id="PS52029"/>
    </source>
</evidence>
<feature type="region of interest" description="Disordered" evidence="2">
    <location>
        <begin position="43"/>
        <end position="86"/>
    </location>
</feature>
<dbReference type="Pfam" id="PF03734">
    <property type="entry name" value="YkuD"/>
    <property type="match status" value="1"/>
</dbReference>
<keyword evidence="1" id="KW-0133">Cell shape</keyword>
<name>A0ABN3KZP3_9ACTN</name>
<keyword evidence="1" id="KW-0961">Cell wall biogenesis/degradation</keyword>
<dbReference type="EMBL" id="BAAATA010000003">
    <property type="protein sequence ID" value="GAA2473589.1"/>
    <property type="molecule type" value="Genomic_DNA"/>
</dbReference>
<protein>
    <submittedName>
        <fullName evidence="4">Lipoprotein</fullName>
    </submittedName>
</protein>
<evidence type="ECO:0000313" key="4">
    <source>
        <dbReference type="EMBL" id="GAA2473589.1"/>
    </source>
</evidence>
<comment type="caution">
    <text evidence="4">The sequence shown here is derived from an EMBL/GenBank/DDBJ whole genome shotgun (WGS) entry which is preliminary data.</text>
</comment>
<comment type="pathway">
    <text evidence="1">Cell wall biogenesis; peptidoglycan biosynthesis.</text>
</comment>
<dbReference type="PROSITE" id="PS51257">
    <property type="entry name" value="PROKAR_LIPOPROTEIN"/>
    <property type="match status" value="1"/>
</dbReference>